<dbReference type="Proteomes" id="UP000663760">
    <property type="component" value="Chromosome 1"/>
</dbReference>
<dbReference type="Pfam" id="PF13474">
    <property type="entry name" value="SnoaL_3"/>
    <property type="match status" value="1"/>
</dbReference>
<dbReference type="Pfam" id="PF02151">
    <property type="entry name" value="UVR"/>
    <property type="match status" value="1"/>
</dbReference>
<evidence type="ECO:0000313" key="4">
    <source>
        <dbReference type="Proteomes" id="UP000663760"/>
    </source>
</evidence>
<sequence length="202" mass="22598">MVLTSHFCSAAHLRQTSRWCSQRPSRVKSSEAEWNLDGEGTLVDEETLQQRLEAAIKEENYALAAKLRDDLRHLYEDSKAAVLAANSRFYNAFRKGDLVAMHSVWAKGDNISCVHPGAGTISGYELVMDSWDVVCGADHEFPIQIELKNVEVFVKGDVGYVTCLEVVKTKGSSWGKQVATNVFERVDGQWFICIHHASHVDL</sequence>
<feature type="domain" description="SnoaL-like" evidence="2">
    <location>
        <begin position="82"/>
        <end position="199"/>
    </location>
</feature>
<dbReference type="AlphaFoldDB" id="A0A7I8K0B6"/>
<dbReference type="InterPro" id="IPR001943">
    <property type="entry name" value="UVR_dom"/>
</dbReference>
<accession>A0A7I8K0B6</accession>
<proteinExistence type="predicted"/>
<evidence type="ECO:0000313" key="3">
    <source>
        <dbReference type="EMBL" id="CAA7389818.1"/>
    </source>
</evidence>
<evidence type="ECO:0000259" key="2">
    <source>
        <dbReference type="Pfam" id="PF13474"/>
    </source>
</evidence>
<dbReference type="SUPFAM" id="SSF54427">
    <property type="entry name" value="NTF2-like"/>
    <property type="match status" value="1"/>
</dbReference>
<dbReference type="PANTHER" id="PTHR34957">
    <property type="entry name" value="NUCLEAR TRANSPORT FACTOR 2 (NTF2) FAMILY PROTEIN"/>
    <property type="match status" value="1"/>
</dbReference>
<name>A0A7I8K0B6_SPIIN</name>
<dbReference type="InterPro" id="IPR037401">
    <property type="entry name" value="SnoaL-like"/>
</dbReference>
<protein>
    <submittedName>
        <fullName evidence="3">Uncharacterized protein</fullName>
    </submittedName>
</protein>
<dbReference type="Gene3D" id="3.10.450.50">
    <property type="match status" value="1"/>
</dbReference>
<gene>
    <name evidence="3" type="ORF">SI8410_01001789</name>
</gene>
<feature type="domain" description="UVR" evidence="1">
    <location>
        <begin position="46"/>
        <end position="76"/>
    </location>
</feature>
<keyword evidence="4" id="KW-1185">Reference proteome</keyword>
<reference evidence="3" key="1">
    <citation type="submission" date="2020-02" db="EMBL/GenBank/DDBJ databases">
        <authorList>
            <person name="Scholz U."/>
            <person name="Mascher M."/>
            <person name="Fiebig A."/>
        </authorList>
    </citation>
    <scope>NUCLEOTIDE SEQUENCE</scope>
</reference>
<dbReference type="EMBL" id="LR746264">
    <property type="protein sequence ID" value="CAA7389818.1"/>
    <property type="molecule type" value="Genomic_DNA"/>
</dbReference>
<organism evidence="3 4">
    <name type="scientific">Spirodela intermedia</name>
    <name type="common">Intermediate duckweed</name>
    <dbReference type="NCBI Taxonomy" id="51605"/>
    <lineage>
        <taxon>Eukaryota</taxon>
        <taxon>Viridiplantae</taxon>
        <taxon>Streptophyta</taxon>
        <taxon>Embryophyta</taxon>
        <taxon>Tracheophyta</taxon>
        <taxon>Spermatophyta</taxon>
        <taxon>Magnoliopsida</taxon>
        <taxon>Liliopsida</taxon>
        <taxon>Araceae</taxon>
        <taxon>Lemnoideae</taxon>
        <taxon>Spirodela</taxon>
    </lineage>
</organism>
<dbReference type="InterPro" id="IPR032710">
    <property type="entry name" value="NTF2-like_dom_sf"/>
</dbReference>
<dbReference type="OrthoDB" id="2335338at2759"/>
<dbReference type="PANTHER" id="PTHR34957:SF1">
    <property type="entry name" value="NUCLEAR TRANSPORT FACTOR 2 (NTF2) FAMILY PROTEIN"/>
    <property type="match status" value="1"/>
</dbReference>
<evidence type="ECO:0000259" key="1">
    <source>
        <dbReference type="Pfam" id="PF02151"/>
    </source>
</evidence>